<dbReference type="Proteomes" id="UP000464915">
    <property type="component" value="Chromosome"/>
</dbReference>
<evidence type="ECO:0000313" key="5">
    <source>
        <dbReference type="EMBL" id="QLL72975.1"/>
    </source>
</evidence>
<feature type="transmembrane region" description="Helical" evidence="1">
    <location>
        <begin position="36"/>
        <end position="54"/>
    </location>
</feature>
<dbReference type="EMBL" id="JASOGN010000024">
    <property type="protein sequence ID" value="MDK6502902.1"/>
    <property type="molecule type" value="Genomic_DNA"/>
</dbReference>
<evidence type="ECO:0000313" key="2">
    <source>
        <dbReference type="EMBL" id="HJF10145.1"/>
    </source>
</evidence>
<accession>A0A6P1TRR5</accession>
<dbReference type="AlphaFoldDB" id="A0A1C2D274"/>
<reference evidence="5 7" key="2">
    <citation type="submission" date="2020-01" db="EMBL/GenBank/DDBJ databases">
        <title>Complete and circular genome sequences of six lactobacillus isolates from horses.</title>
        <authorList>
            <person name="Hassan H.M."/>
        </authorList>
    </citation>
    <scope>NUCLEOTIDE SEQUENCE [LARGE SCALE GENOMIC DNA]</scope>
    <source>
        <strain evidence="5 7">1D</strain>
    </source>
</reference>
<dbReference type="Proteomes" id="UP001230300">
    <property type="component" value="Unassembled WGS sequence"/>
</dbReference>
<dbReference type="EMBL" id="CP047415">
    <property type="protein sequence ID" value="QLL72975.1"/>
    <property type="molecule type" value="Genomic_DNA"/>
</dbReference>
<protein>
    <submittedName>
        <fullName evidence="2">Uncharacterized protein</fullName>
    </submittedName>
</protein>
<keyword evidence="1" id="KW-0812">Transmembrane</keyword>
<evidence type="ECO:0000256" key="1">
    <source>
        <dbReference type="SAM" id="Phobius"/>
    </source>
</evidence>
<keyword evidence="1" id="KW-1133">Transmembrane helix</keyword>
<evidence type="ECO:0000313" key="4">
    <source>
        <dbReference type="EMBL" id="QHQ67192.1"/>
    </source>
</evidence>
<organism evidence="2 8">
    <name type="scientific">Lactobacillus crispatus</name>
    <dbReference type="NCBI Taxonomy" id="47770"/>
    <lineage>
        <taxon>Bacteria</taxon>
        <taxon>Bacillati</taxon>
        <taxon>Bacillota</taxon>
        <taxon>Bacilli</taxon>
        <taxon>Lactobacillales</taxon>
        <taxon>Lactobacillaceae</taxon>
        <taxon>Lactobacillus</taxon>
    </lineage>
</organism>
<dbReference type="Proteomes" id="UP000510660">
    <property type="component" value="Chromosome"/>
</dbReference>
<reference evidence="3" key="5">
    <citation type="submission" date="2023-05" db="EMBL/GenBank/DDBJ databases">
        <title>Cataloging the Phylogenetic Diversity of Human Bladder Bacteria.</title>
        <authorList>
            <person name="Du J."/>
        </authorList>
    </citation>
    <scope>NUCLEOTIDE SEQUENCE</scope>
    <source>
        <strain evidence="3">UMB9226</strain>
    </source>
</reference>
<reference evidence="2" key="3">
    <citation type="journal article" date="2021" name="PeerJ">
        <title>Extensive microbial diversity within the chicken gut microbiome revealed by metagenomics and culture.</title>
        <authorList>
            <person name="Gilroy R."/>
            <person name="Ravi A."/>
            <person name="Getino M."/>
            <person name="Pursley I."/>
            <person name="Horton D.L."/>
            <person name="Alikhan N.F."/>
            <person name="Baker D."/>
            <person name="Gharbi K."/>
            <person name="Hall N."/>
            <person name="Watson M."/>
            <person name="Adriaenssens E.M."/>
            <person name="Foster-Nyarko E."/>
            <person name="Jarju S."/>
            <person name="Secka A."/>
            <person name="Antonio M."/>
            <person name="Oren A."/>
            <person name="Chaudhuri R.R."/>
            <person name="La Ragione R."/>
            <person name="Hildebrand F."/>
            <person name="Pallen M.J."/>
        </authorList>
    </citation>
    <scope>NUCLEOTIDE SEQUENCE</scope>
    <source>
        <strain evidence="2">CHK194-22301</strain>
    </source>
</reference>
<feature type="transmembrane region" description="Helical" evidence="1">
    <location>
        <begin position="6"/>
        <end position="24"/>
    </location>
</feature>
<dbReference type="RefSeq" id="WP_023487859.1">
    <property type="nucleotide sequence ID" value="NZ_CABMHY010000002.1"/>
</dbReference>
<reference evidence="4 6" key="1">
    <citation type="submission" date="2019-12" db="EMBL/GenBank/DDBJ databases">
        <title>Complete Genome Sequences of Lactobacillus strains, C25 and P38, Isolated from Chicken Cecum.</title>
        <authorList>
            <person name="Hassan H.M."/>
            <person name="Mendoza M."/>
            <person name="Rezvani M."/>
            <person name="Koci M.D."/>
            <person name="Dickey A.N."/>
            <person name="Scholl E.H."/>
        </authorList>
    </citation>
    <scope>NUCLEOTIDE SEQUENCE [LARGE SCALE GENOMIC DNA]</scope>
    <source>
        <strain evidence="4 6">C25</strain>
    </source>
</reference>
<accession>A0A1C2D274</accession>
<evidence type="ECO:0000313" key="8">
    <source>
        <dbReference type="Proteomes" id="UP000784793"/>
    </source>
</evidence>
<name>A0A1C2D274_9LACO</name>
<evidence type="ECO:0000313" key="7">
    <source>
        <dbReference type="Proteomes" id="UP000510660"/>
    </source>
</evidence>
<dbReference type="Proteomes" id="UP000784793">
    <property type="component" value="Unassembled WGS sequence"/>
</dbReference>
<sequence>MSYLGWINVILIVIGVGISVTPTYKAYRYNLWQKFGYWNVLVLPILMLVANIVLLLLKNIIGIIIFIPLDVAALISAILTYFKIKKLRNNK</sequence>
<feature type="transmembrane region" description="Helical" evidence="1">
    <location>
        <begin position="60"/>
        <end position="82"/>
    </location>
</feature>
<proteinExistence type="predicted"/>
<keyword evidence="1" id="KW-0472">Membrane</keyword>
<reference evidence="2" key="4">
    <citation type="submission" date="2021-09" db="EMBL/GenBank/DDBJ databases">
        <authorList>
            <person name="Gilroy R."/>
        </authorList>
    </citation>
    <scope>NUCLEOTIDE SEQUENCE</scope>
    <source>
        <strain evidence="2">CHK194-22301</strain>
    </source>
</reference>
<gene>
    <name evidence="4" type="ORF">GSR61_00340</name>
    <name evidence="5" type="ORF">GTO85_00325</name>
    <name evidence="2" type="ORF">K8V23_05060</name>
    <name evidence="3" type="ORF">QP235_06780</name>
</gene>
<dbReference type="EMBL" id="CP047142">
    <property type="protein sequence ID" value="QHQ67192.1"/>
    <property type="molecule type" value="Genomic_DNA"/>
</dbReference>
<evidence type="ECO:0000313" key="3">
    <source>
        <dbReference type="EMBL" id="MDK6502902.1"/>
    </source>
</evidence>
<dbReference type="EMBL" id="DYXB01000080">
    <property type="protein sequence ID" value="HJF10145.1"/>
    <property type="molecule type" value="Genomic_DNA"/>
</dbReference>
<evidence type="ECO:0000313" key="6">
    <source>
        <dbReference type="Proteomes" id="UP000464915"/>
    </source>
</evidence>